<gene>
    <name evidence="1" type="ORF">RHMOL_Rhmol04G0003700</name>
</gene>
<evidence type="ECO:0000313" key="2">
    <source>
        <dbReference type="Proteomes" id="UP001062846"/>
    </source>
</evidence>
<accession>A0ACC0NXX0</accession>
<reference evidence="1" key="1">
    <citation type="submission" date="2022-02" db="EMBL/GenBank/DDBJ databases">
        <title>Plant Genome Project.</title>
        <authorList>
            <person name="Zhang R.-G."/>
        </authorList>
    </citation>
    <scope>NUCLEOTIDE SEQUENCE</scope>
    <source>
        <strain evidence="1">AT1</strain>
    </source>
</reference>
<organism evidence="1 2">
    <name type="scientific">Rhododendron molle</name>
    <name type="common">Chinese azalea</name>
    <name type="synonym">Azalea mollis</name>
    <dbReference type="NCBI Taxonomy" id="49168"/>
    <lineage>
        <taxon>Eukaryota</taxon>
        <taxon>Viridiplantae</taxon>
        <taxon>Streptophyta</taxon>
        <taxon>Embryophyta</taxon>
        <taxon>Tracheophyta</taxon>
        <taxon>Spermatophyta</taxon>
        <taxon>Magnoliopsida</taxon>
        <taxon>eudicotyledons</taxon>
        <taxon>Gunneridae</taxon>
        <taxon>Pentapetalae</taxon>
        <taxon>asterids</taxon>
        <taxon>Ericales</taxon>
        <taxon>Ericaceae</taxon>
        <taxon>Ericoideae</taxon>
        <taxon>Rhodoreae</taxon>
        <taxon>Rhododendron</taxon>
    </lineage>
</organism>
<comment type="caution">
    <text evidence="1">The sequence shown here is derived from an EMBL/GenBank/DDBJ whole genome shotgun (WGS) entry which is preliminary data.</text>
</comment>
<name>A0ACC0NXX0_RHOML</name>
<evidence type="ECO:0000313" key="1">
    <source>
        <dbReference type="EMBL" id="KAI8557348.1"/>
    </source>
</evidence>
<dbReference type="EMBL" id="CM046391">
    <property type="protein sequence ID" value="KAI8557348.1"/>
    <property type="molecule type" value="Genomic_DNA"/>
</dbReference>
<proteinExistence type="predicted"/>
<dbReference type="Proteomes" id="UP001062846">
    <property type="component" value="Chromosome 4"/>
</dbReference>
<sequence length="98" mass="11230">MIEIHVQEKTFEPGQFNCSANVVNSADCLYFFQEPGYVAELEEAEENENSEEPEFEKNADPKDMMMMDPQTKEEQKDMMEDLGSGQRCGRDGVDLLKI</sequence>
<protein>
    <submittedName>
        <fullName evidence="1">Uncharacterized protein</fullName>
    </submittedName>
</protein>
<keyword evidence="2" id="KW-1185">Reference proteome</keyword>